<keyword evidence="3" id="KW-1185">Reference proteome</keyword>
<dbReference type="Proteomes" id="UP000309668">
    <property type="component" value="Unassembled WGS sequence"/>
</dbReference>
<dbReference type="RefSeq" id="WP_138617104.1">
    <property type="nucleotide sequence ID" value="NZ_VCAO01000002.1"/>
</dbReference>
<comment type="caution">
    <text evidence="2">The sequence shown here is derived from an EMBL/GenBank/DDBJ whole genome shotgun (WGS) entry which is preliminary data.</text>
</comment>
<organism evidence="2 3">
    <name type="scientific">Qipengyuania marisflavi</name>
    <dbReference type="NCBI Taxonomy" id="2486356"/>
    <lineage>
        <taxon>Bacteria</taxon>
        <taxon>Pseudomonadati</taxon>
        <taxon>Pseudomonadota</taxon>
        <taxon>Alphaproteobacteria</taxon>
        <taxon>Sphingomonadales</taxon>
        <taxon>Erythrobacteraceae</taxon>
        <taxon>Qipengyuania</taxon>
    </lineage>
</organism>
<protein>
    <recommendedName>
        <fullName evidence="4">Adenylate cyclase</fullName>
    </recommendedName>
</protein>
<gene>
    <name evidence="2" type="ORF">FEV51_06480</name>
</gene>
<sequence>MNLAESIEAEISAILASPIFERARMQSKLLRYLALKAVEGTGAHLTQYEIATEGLGRNADFDDATDSYVRVHVSRLRTSLRGYYARHQPLRNACIYLRPGSYRLRAGSFEVAYPNLARRVSDRARSAAVEAPPQSAIIGDIPAEVRVNKQKNIRQYVLLSVLVAALGIWGILTLSDILKPSVVEAEGPLMRPGLSISINPVGFSSQDEDFKIIASRLRADARDHLAKSLVARHIRDDDEVTRPFALEVTIARESQNQTVANFTLYDPDGNPIYHGERESSDNGPGLVENLEMELNQILSPPGILSRHLADQISGAPRSDLECFVMLEVGSSNDQAISDPLQGCIDNHANSSYYPYFVARQLFGQMQAEVADGSVVSMDSSQWEKLGALVTEFPDNQYLNFLVAKALLSNGRCDDAKVYIKRASIQGTKFPALEQSLNIERLGCPFEDMEESEIIEQIIRIATSYDLAPPLLEVYSLIGLMAINRPDLISDTNTSVFSAVSGGGTGKLIVALKSVSRTRSQFGQKDAFNRLVWNPKVRNQTFTNIKLVKKMHSSDKVL</sequence>
<evidence type="ECO:0008006" key="4">
    <source>
        <dbReference type="Google" id="ProtNLM"/>
    </source>
</evidence>
<proteinExistence type="predicted"/>
<evidence type="ECO:0000313" key="3">
    <source>
        <dbReference type="Proteomes" id="UP000309668"/>
    </source>
</evidence>
<keyword evidence="1" id="KW-1133">Transmembrane helix</keyword>
<reference evidence="2 3" key="1">
    <citation type="submission" date="2019-05" db="EMBL/GenBank/DDBJ databases">
        <title>Erythrobacter marisflavi sp. nov., isolated from isolated from water of an estuary environment.</title>
        <authorList>
            <person name="Yoon J.-H."/>
        </authorList>
    </citation>
    <scope>NUCLEOTIDE SEQUENCE [LARGE SCALE GENOMIC DNA]</scope>
    <source>
        <strain evidence="2 3">KEM-5</strain>
    </source>
</reference>
<dbReference type="OrthoDB" id="7209629at2"/>
<dbReference type="EMBL" id="VCAO01000002">
    <property type="protein sequence ID" value="TMM49017.1"/>
    <property type="molecule type" value="Genomic_DNA"/>
</dbReference>
<name>A0A5S3P786_9SPHN</name>
<evidence type="ECO:0000256" key="1">
    <source>
        <dbReference type="SAM" id="Phobius"/>
    </source>
</evidence>
<evidence type="ECO:0000313" key="2">
    <source>
        <dbReference type="EMBL" id="TMM49017.1"/>
    </source>
</evidence>
<dbReference type="AlphaFoldDB" id="A0A5S3P786"/>
<feature type="transmembrane region" description="Helical" evidence="1">
    <location>
        <begin position="156"/>
        <end position="174"/>
    </location>
</feature>
<accession>A0A5S3P786</accession>
<keyword evidence="1" id="KW-0472">Membrane</keyword>
<keyword evidence="1" id="KW-0812">Transmembrane</keyword>